<dbReference type="AlphaFoldDB" id="D0KY30"/>
<dbReference type="eggNOG" id="COG1538">
    <property type="taxonomic scope" value="Bacteria"/>
</dbReference>
<evidence type="ECO:0000313" key="9">
    <source>
        <dbReference type="EMBL" id="ACX95353.1"/>
    </source>
</evidence>
<keyword evidence="4" id="KW-1134">Transmembrane beta strand</keyword>
<dbReference type="STRING" id="555778.Hneap_0498"/>
<evidence type="ECO:0000256" key="5">
    <source>
        <dbReference type="ARBA" id="ARBA00022692"/>
    </source>
</evidence>
<name>D0KY30_HALNC</name>
<dbReference type="SUPFAM" id="SSF56954">
    <property type="entry name" value="Outer membrane efflux proteins (OEP)"/>
    <property type="match status" value="1"/>
</dbReference>
<dbReference type="GO" id="GO:1990281">
    <property type="term" value="C:efflux pump complex"/>
    <property type="evidence" value="ECO:0007669"/>
    <property type="project" value="TreeGrafter"/>
</dbReference>
<dbReference type="GO" id="GO:0009279">
    <property type="term" value="C:cell outer membrane"/>
    <property type="evidence" value="ECO:0007669"/>
    <property type="project" value="UniProtKB-SubCell"/>
</dbReference>
<dbReference type="InterPro" id="IPR051906">
    <property type="entry name" value="TolC-like"/>
</dbReference>
<evidence type="ECO:0000256" key="4">
    <source>
        <dbReference type="ARBA" id="ARBA00022452"/>
    </source>
</evidence>
<gene>
    <name evidence="9" type="ordered locus">Hneap_0498</name>
</gene>
<keyword evidence="5" id="KW-0812">Transmembrane</keyword>
<dbReference type="InterPro" id="IPR010130">
    <property type="entry name" value="T1SS_OMP_TolC"/>
</dbReference>
<keyword evidence="7" id="KW-0998">Cell outer membrane</keyword>
<dbReference type="HOGENOM" id="CLU_012817_0_2_6"/>
<evidence type="ECO:0000256" key="8">
    <source>
        <dbReference type="SAM" id="Coils"/>
    </source>
</evidence>
<keyword evidence="3" id="KW-0813">Transport</keyword>
<evidence type="ECO:0000256" key="1">
    <source>
        <dbReference type="ARBA" id="ARBA00004442"/>
    </source>
</evidence>
<keyword evidence="10" id="KW-1185">Reference proteome</keyword>
<evidence type="ECO:0000256" key="6">
    <source>
        <dbReference type="ARBA" id="ARBA00023136"/>
    </source>
</evidence>
<comment type="similarity">
    <text evidence="2">Belongs to the outer membrane factor (OMF) (TC 1.B.17) family.</text>
</comment>
<dbReference type="GO" id="GO:0015288">
    <property type="term" value="F:porin activity"/>
    <property type="evidence" value="ECO:0007669"/>
    <property type="project" value="TreeGrafter"/>
</dbReference>
<dbReference type="RefSeq" id="WP_012823389.1">
    <property type="nucleotide sequence ID" value="NC_013422.1"/>
</dbReference>
<evidence type="ECO:0000256" key="7">
    <source>
        <dbReference type="ARBA" id="ARBA00023237"/>
    </source>
</evidence>
<proteinExistence type="inferred from homology"/>
<protein>
    <submittedName>
        <fullName evidence="9">Type I secretion outer membrane protein, TolC family</fullName>
    </submittedName>
</protein>
<evidence type="ECO:0000256" key="3">
    <source>
        <dbReference type="ARBA" id="ARBA00022448"/>
    </source>
</evidence>
<dbReference type="NCBIfam" id="TIGR01844">
    <property type="entry name" value="type_I_sec_TolC"/>
    <property type="match status" value="1"/>
</dbReference>
<evidence type="ECO:0000313" key="10">
    <source>
        <dbReference type="Proteomes" id="UP000009102"/>
    </source>
</evidence>
<dbReference type="KEGG" id="hna:Hneap_0498"/>
<dbReference type="PANTHER" id="PTHR30026">
    <property type="entry name" value="OUTER MEMBRANE PROTEIN TOLC"/>
    <property type="match status" value="1"/>
</dbReference>
<dbReference type="PANTHER" id="PTHR30026:SF20">
    <property type="entry name" value="OUTER MEMBRANE PROTEIN TOLC"/>
    <property type="match status" value="1"/>
</dbReference>
<feature type="coiled-coil region" evidence="8">
    <location>
        <begin position="191"/>
        <end position="218"/>
    </location>
</feature>
<keyword evidence="8" id="KW-0175">Coiled coil</keyword>
<keyword evidence="6" id="KW-0472">Membrane</keyword>
<dbReference type="InterPro" id="IPR003423">
    <property type="entry name" value="OMP_efflux"/>
</dbReference>
<sequence length="494" mass="53102">MKSHPQSQRLKQTVLAMLMVVGAYGTPALSANLMEIVTLAEQNDQTLLAAQQKRLSIQENTPIARSNLLPQIGASAGLDYKRTEIKSNGIPNAPTVIEGSGRTLGLSLNQVIYNRIDNLNLGIADLQAKQADLDFAAAQQDLLLRASTAYFAVLQANASLQLAIASQTAFKNQLAQAQKRYEVGLVAVTDVANAQANYDKANADIITARNALENAQSALATITGKEPTELDDVRTNLSTPRPDPANSNDWVTLAAKQNISLQSAQIGGQISQENIAINRAARMPTVDLTGQYGYNSTPSQFNGSESSNVAASIGLQVSVPLYNGGRINAKSRQAAYQYQQAQNEIENLRRTVQQGTANDYRGVITSISEITAYGQSVESARTSLAATEAGYQVGTRTIVDVLNAQIQVFSAMANFLNARYSYLTNYLKLKGDTGQLSLDDIKAVNAQLVPGKINALIAPLMNSGNESSKSQQQMIERVIQRAAKTVESKAADQH</sequence>
<dbReference type="GO" id="GO:0015562">
    <property type="term" value="F:efflux transmembrane transporter activity"/>
    <property type="evidence" value="ECO:0007669"/>
    <property type="project" value="InterPro"/>
</dbReference>
<evidence type="ECO:0000256" key="2">
    <source>
        <dbReference type="ARBA" id="ARBA00007613"/>
    </source>
</evidence>
<dbReference type="OrthoDB" id="9813458at2"/>
<organism evidence="9 10">
    <name type="scientific">Halothiobacillus neapolitanus (strain ATCC 23641 / DSM 15147 / CIP 104769 / NCIMB 8539 / c2)</name>
    <name type="common">Thiobacillus neapolitanus</name>
    <dbReference type="NCBI Taxonomy" id="555778"/>
    <lineage>
        <taxon>Bacteria</taxon>
        <taxon>Pseudomonadati</taxon>
        <taxon>Pseudomonadota</taxon>
        <taxon>Gammaproteobacteria</taxon>
        <taxon>Chromatiales</taxon>
        <taxon>Halothiobacillaceae</taxon>
        <taxon>Halothiobacillus</taxon>
    </lineage>
</organism>
<feature type="coiled-coil region" evidence="8">
    <location>
        <begin position="331"/>
        <end position="358"/>
    </location>
</feature>
<comment type="subcellular location">
    <subcellularLocation>
        <location evidence="1">Cell outer membrane</location>
    </subcellularLocation>
</comment>
<accession>D0KY30</accession>
<dbReference type="Proteomes" id="UP000009102">
    <property type="component" value="Chromosome"/>
</dbReference>
<dbReference type="EMBL" id="CP001801">
    <property type="protein sequence ID" value="ACX95353.1"/>
    <property type="molecule type" value="Genomic_DNA"/>
</dbReference>
<reference evidence="9 10" key="1">
    <citation type="submission" date="2009-10" db="EMBL/GenBank/DDBJ databases">
        <title>Complete sequence of Halothiobacillus neapolitanus c2.</title>
        <authorList>
            <consortium name="US DOE Joint Genome Institute"/>
            <person name="Lucas S."/>
            <person name="Copeland A."/>
            <person name="Lapidus A."/>
            <person name="Glavina del Rio T."/>
            <person name="Tice H."/>
            <person name="Bruce D."/>
            <person name="Goodwin L."/>
            <person name="Pitluck S."/>
            <person name="Davenport K."/>
            <person name="Brettin T."/>
            <person name="Detter J.C."/>
            <person name="Han C."/>
            <person name="Tapia R."/>
            <person name="Larimer F."/>
            <person name="Land M."/>
            <person name="Hauser L."/>
            <person name="Kyrpides N."/>
            <person name="Mikhailova N."/>
            <person name="Kerfeld C."/>
            <person name="Cannon G."/>
            <person name="Heinhort S."/>
        </authorList>
    </citation>
    <scope>NUCLEOTIDE SEQUENCE [LARGE SCALE GENOMIC DNA]</scope>
    <source>
        <strain evidence="10">ATCC 23641 / c2</strain>
    </source>
</reference>
<dbReference type="Pfam" id="PF02321">
    <property type="entry name" value="OEP"/>
    <property type="match status" value="2"/>
</dbReference>
<dbReference type="Gene3D" id="1.20.1600.10">
    <property type="entry name" value="Outer membrane efflux proteins (OEP)"/>
    <property type="match status" value="1"/>
</dbReference>